<dbReference type="AlphaFoldDB" id="A0AAX4JAZ4"/>
<keyword evidence="7" id="KW-0408">Iron</keyword>
<dbReference type="KEGG" id="vnx:VNE69_03293"/>
<organism evidence="11 12">
    <name type="scientific">Vairimorpha necatrix</name>
    <dbReference type="NCBI Taxonomy" id="6039"/>
    <lineage>
        <taxon>Eukaryota</taxon>
        <taxon>Fungi</taxon>
        <taxon>Fungi incertae sedis</taxon>
        <taxon>Microsporidia</taxon>
        <taxon>Nosematidae</taxon>
        <taxon>Vairimorpha</taxon>
    </lineage>
</organism>
<protein>
    <recommendedName>
        <fullName evidence="2">2Fe-2S ferredoxin</fullName>
    </recommendedName>
</protein>
<dbReference type="InterPro" id="IPR036010">
    <property type="entry name" value="2Fe-2S_ferredoxin-like_sf"/>
</dbReference>
<name>A0AAX4JAZ4_9MICR</name>
<evidence type="ECO:0000256" key="8">
    <source>
        <dbReference type="ARBA" id="ARBA00023014"/>
    </source>
</evidence>
<dbReference type="SUPFAM" id="SSF54292">
    <property type="entry name" value="2Fe-2S ferredoxin-like"/>
    <property type="match status" value="1"/>
</dbReference>
<evidence type="ECO:0000259" key="10">
    <source>
        <dbReference type="PROSITE" id="PS51085"/>
    </source>
</evidence>
<dbReference type="GO" id="GO:0005739">
    <property type="term" value="C:mitochondrion"/>
    <property type="evidence" value="ECO:0007669"/>
    <property type="project" value="TreeGrafter"/>
</dbReference>
<dbReference type="GeneID" id="90540889"/>
<evidence type="ECO:0000256" key="1">
    <source>
        <dbReference type="ARBA" id="ARBA00010914"/>
    </source>
</evidence>
<dbReference type="GO" id="GO:0140647">
    <property type="term" value="P:P450-containing electron transport chain"/>
    <property type="evidence" value="ECO:0007669"/>
    <property type="project" value="InterPro"/>
</dbReference>
<dbReference type="Pfam" id="PF00111">
    <property type="entry name" value="Fer2"/>
    <property type="match status" value="1"/>
</dbReference>
<keyword evidence="5" id="KW-0479">Metal-binding</keyword>
<dbReference type="RefSeq" id="XP_065329227.1">
    <property type="nucleotide sequence ID" value="XM_065473155.1"/>
</dbReference>
<evidence type="ECO:0000256" key="5">
    <source>
        <dbReference type="ARBA" id="ARBA00022723"/>
    </source>
</evidence>
<dbReference type="EMBL" id="CP142728">
    <property type="protein sequence ID" value="WUR03082.1"/>
    <property type="molecule type" value="Genomic_DNA"/>
</dbReference>
<keyword evidence="12" id="KW-1185">Reference proteome</keyword>
<dbReference type="PROSITE" id="PS51085">
    <property type="entry name" value="2FE2S_FER_2"/>
    <property type="match status" value="1"/>
</dbReference>
<dbReference type="PANTHER" id="PTHR23426">
    <property type="entry name" value="FERREDOXIN/ADRENODOXIN"/>
    <property type="match status" value="1"/>
</dbReference>
<dbReference type="InterPro" id="IPR001041">
    <property type="entry name" value="2Fe-2S_ferredoxin-type"/>
</dbReference>
<proteinExistence type="inferred from homology"/>
<evidence type="ECO:0000256" key="6">
    <source>
        <dbReference type="ARBA" id="ARBA00022982"/>
    </source>
</evidence>
<accession>A0AAX4JAZ4</accession>
<evidence type="ECO:0000256" key="4">
    <source>
        <dbReference type="ARBA" id="ARBA00022714"/>
    </source>
</evidence>
<dbReference type="GO" id="GO:0009055">
    <property type="term" value="F:electron transfer activity"/>
    <property type="evidence" value="ECO:0007669"/>
    <property type="project" value="TreeGrafter"/>
</dbReference>
<dbReference type="PRINTS" id="PR00355">
    <property type="entry name" value="ADRENODOXIN"/>
</dbReference>
<comment type="cofactor">
    <cofactor evidence="9">
        <name>[2Fe-2S] cluster</name>
        <dbReference type="ChEBI" id="CHEBI:190135"/>
    </cofactor>
</comment>
<evidence type="ECO:0000256" key="3">
    <source>
        <dbReference type="ARBA" id="ARBA00022448"/>
    </source>
</evidence>
<keyword evidence="4" id="KW-0001">2Fe-2S</keyword>
<dbReference type="CDD" id="cd00207">
    <property type="entry name" value="fer2"/>
    <property type="match status" value="1"/>
</dbReference>
<evidence type="ECO:0000313" key="12">
    <source>
        <dbReference type="Proteomes" id="UP001334084"/>
    </source>
</evidence>
<dbReference type="Proteomes" id="UP001334084">
    <property type="component" value="Chromosome 3"/>
</dbReference>
<keyword evidence="8" id="KW-0411">Iron-sulfur</keyword>
<keyword evidence="3" id="KW-0813">Transport</keyword>
<evidence type="ECO:0000313" key="11">
    <source>
        <dbReference type="EMBL" id="WUR03082.1"/>
    </source>
</evidence>
<dbReference type="Gene3D" id="3.10.20.30">
    <property type="match status" value="1"/>
</dbReference>
<feature type="domain" description="2Fe-2S ferredoxin-type" evidence="10">
    <location>
        <begin position="3"/>
        <end position="106"/>
    </location>
</feature>
<evidence type="ECO:0000256" key="9">
    <source>
        <dbReference type="ARBA" id="ARBA00034078"/>
    </source>
</evidence>
<dbReference type="PROSITE" id="PS00814">
    <property type="entry name" value="ADX"/>
    <property type="match status" value="1"/>
</dbReference>
<dbReference type="InterPro" id="IPR001055">
    <property type="entry name" value="Adrenodoxin-like"/>
</dbReference>
<dbReference type="GO" id="GO:0051537">
    <property type="term" value="F:2 iron, 2 sulfur cluster binding"/>
    <property type="evidence" value="ECO:0007669"/>
    <property type="project" value="UniProtKB-KW"/>
</dbReference>
<gene>
    <name evidence="11" type="ORF">VNE69_03293</name>
</gene>
<sequence>MNNPVKFFFKSLSQIFPVEALKGKTILEVAHDNKIDLEGACEGSCACSTCHVILDKDLYKKLSTPSDKEYDLLDQAYGLTSTSRLGCQIKVDEKFKDKIIELPKFTRNMSVDGYVPKHH</sequence>
<comment type="similarity">
    <text evidence="1">Belongs to the adrenodoxin/putidaredoxin family.</text>
</comment>
<dbReference type="InterPro" id="IPR012675">
    <property type="entry name" value="Beta-grasp_dom_sf"/>
</dbReference>
<dbReference type="GO" id="GO:0046872">
    <property type="term" value="F:metal ion binding"/>
    <property type="evidence" value="ECO:0007669"/>
    <property type="project" value="UniProtKB-KW"/>
</dbReference>
<dbReference type="InterPro" id="IPR018298">
    <property type="entry name" value="Adrenodoxin_Fe-S_BS"/>
</dbReference>
<keyword evidence="6" id="KW-0249">Electron transport</keyword>
<reference evidence="11" key="1">
    <citation type="journal article" date="2024" name="BMC Genomics">
        <title>Functional annotation of a divergent genome using sequence and structure-based similarity.</title>
        <authorList>
            <person name="Svedberg D."/>
            <person name="Winiger R.R."/>
            <person name="Berg A."/>
            <person name="Sharma H."/>
            <person name="Tellgren-Roth C."/>
            <person name="Debrunner-Vossbrinck B.A."/>
            <person name="Vossbrinck C.R."/>
            <person name="Barandun J."/>
        </authorList>
    </citation>
    <scope>NUCLEOTIDE SEQUENCE</scope>
    <source>
        <strain evidence="11">Illinois isolate</strain>
    </source>
</reference>
<evidence type="ECO:0000256" key="2">
    <source>
        <dbReference type="ARBA" id="ARBA00019395"/>
    </source>
</evidence>
<evidence type="ECO:0000256" key="7">
    <source>
        <dbReference type="ARBA" id="ARBA00023004"/>
    </source>
</evidence>
<dbReference type="PANTHER" id="PTHR23426:SF72">
    <property type="entry name" value="2FE-2S FERREDOXIN-TYPE DOMAIN-CONTAINING PROTEIN"/>
    <property type="match status" value="1"/>
</dbReference>